<feature type="region of interest" description="Disordered" evidence="1">
    <location>
        <begin position="189"/>
        <end position="261"/>
    </location>
</feature>
<dbReference type="EMBL" id="MU004360">
    <property type="protein sequence ID" value="KAF2654684.1"/>
    <property type="molecule type" value="Genomic_DNA"/>
</dbReference>
<organism evidence="2 3">
    <name type="scientific">Lophiostoma macrostomum CBS 122681</name>
    <dbReference type="NCBI Taxonomy" id="1314788"/>
    <lineage>
        <taxon>Eukaryota</taxon>
        <taxon>Fungi</taxon>
        <taxon>Dikarya</taxon>
        <taxon>Ascomycota</taxon>
        <taxon>Pezizomycotina</taxon>
        <taxon>Dothideomycetes</taxon>
        <taxon>Pleosporomycetidae</taxon>
        <taxon>Pleosporales</taxon>
        <taxon>Lophiostomataceae</taxon>
        <taxon>Lophiostoma</taxon>
    </lineage>
</organism>
<protein>
    <submittedName>
        <fullName evidence="2">Uncharacterized protein</fullName>
    </submittedName>
</protein>
<reference evidence="2" key="1">
    <citation type="journal article" date="2020" name="Stud. Mycol.">
        <title>101 Dothideomycetes genomes: a test case for predicting lifestyles and emergence of pathogens.</title>
        <authorList>
            <person name="Haridas S."/>
            <person name="Albert R."/>
            <person name="Binder M."/>
            <person name="Bloem J."/>
            <person name="Labutti K."/>
            <person name="Salamov A."/>
            <person name="Andreopoulos B."/>
            <person name="Baker S."/>
            <person name="Barry K."/>
            <person name="Bills G."/>
            <person name="Bluhm B."/>
            <person name="Cannon C."/>
            <person name="Castanera R."/>
            <person name="Culley D."/>
            <person name="Daum C."/>
            <person name="Ezra D."/>
            <person name="Gonzalez J."/>
            <person name="Henrissat B."/>
            <person name="Kuo A."/>
            <person name="Liang C."/>
            <person name="Lipzen A."/>
            <person name="Lutzoni F."/>
            <person name="Magnuson J."/>
            <person name="Mondo S."/>
            <person name="Nolan M."/>
            <person name="Ohm R."/>
            <person name="Pangilinan J."/>
            <person name="Park H.-J."/>
            <person name="Ramirez L."/>
            <person name="Alfaro M."/>
            <person name="Sun H."/>
            <person name="Tritt A."/>
            <person name="Yoshinaga Y."/>
            <person name="Zwiers L.-H."/>
            <person name="Turgeon B."/>
            <person name="Goodwin S."/>
            <person name="Spatafora J."/>
            <person name="Crous P."/>
            <person name="Grigoriev I."/>
        </authorList>
    </citation>
    <scope>NUCLEOTIDE SEQUENCE</scope>
    <source>
        <strain evidence="2">CBS 122681</strain>
    </source>
</reference>
<keyword evidence="3" id="KW-1185">Reference proteome</keyword>
<evidence type="ECO:0000313" key="2">
    <source>
        <dbReference type="EMBL" id="KAF2654684.1"/>
    </source>
</evidence>
<evidence type="ECO:0000256" key="1">
    <source>
        <dbReference type="SAM" id="MobiDB-lite"/>
    </source>
</evidence>
<feature type="compositionally biased region" description="Basic and acidic residues" evidence="1">
    <location>
        <begin position="193"/>
        <end position="204"/>
    </location>
</feature>
<feature type="compositionally biased region" description="Basic residues" evidence="1">
    <location>
        <begin position="123"/>
        <end position="137"/>
    </location>
</feature>
<proteinExistence type="predicted"/>
<accession>A0A6A6T7Z3</accession>
<feature type="compositionally biased region" description="Polar residues" evidence="1">
    <location>
        <begin position="1"/>
        <end position="10"/>
    </location>
</feature>
<feature type="compositionally biased region" description="Polar residues" evidence="1">
    <location>
        <begin position="252"/>
        <end position="261"/>
    </location>
</feature>
<evidence type="ECO:0000313" key="3">
    <source>
        <dbReference type="Proteomes" id="UP000799324"/>
    </source>
</evidence>
<gene>
    <name evidence="2" type="ORF">K491DRAFT_462500</name>
</gene>
<feature type="compositionally biased region" description="Low complexity" evidence="1">
    <location>
        <begin position="228"/>
        <end position="239"/>
    </location>
</feature>
<dbReference type="AlphaFoldDB" id="A0A6A6T7Z3"/>
<name>A0A6A6T7Z3_9PLEO</name>
<feature type="region of interest" description="Disordered" evidence="1">
    <location>
        <begin position="115"/>
        <end position="139"/>
    </location>
</feature>
<dbReference type="Proteomes" id="UP000799324">
    <property type="component" value="Unassembled WGS sequence"/>
</dbReference>
<dbReference type="OrthoDB" id="5423564at2759"/>
<sequence length="391" mass="44751">MPLDWNTSESAMDYADRPNNQPFLDLRSARRARNRARANLEKYNHFRRPGLTRGDIPSFEGPQQSHYLPICYLPGCPTSGTADGCWLNVFPADLSTAPIAKFTKREAYQDAQLWPRPPTYHRSGGRRRGANMKSKQKSIKDMVGEELRAREWYDDIESFKCQEEVLRDMTMFARYCCFRQHADWFESEEDDLRDGPGDPTHEEYPNAPVETDNEKDEGYCSSAEDEASNGTTTGSPSGTQPAAGTEERDAQTPDTSAATSADHTIVSDTSWYWHRNFAGGWYRARYSRCCWYTCACTHKWYDPHFSNGESWDNEPRATFSLGEWLHEKLEHAYESTEPTMRTEALSDSLSDDDDFQAVWGSEYSGQLRQDAGNEVNDWDMLSDISDAWTEV</sequence>
<feature type="region of interest" description="Disordered" evidence="1">
    <location>
        <begin position="1"/>
        <end position="22"/>
    </location>
</feature>